<accession>A0A0B6WYP4</accession>
<keyword evidence="5 9" id="KW-0418">Kinase</keyword>
<dbReference type="FunFam" id="1.10.510.10:FF:000021">
    <property type="entry name" value="Serine/threonine protein kinase"/>
    <property type="match status" value="1"/>
</dbReference>
<proteinExistence type="predicted"/>
<evidence type="ECO:0000256" key="5">
    <source>
        <dbReference type="ARBA" id="ARBA00022777"/>
    </source>
</evidence>
<dbReference type="InterPro" id="IPR017441">
    <property type="entry name" value="Protein_kinase_ATP_BS"/>
</dbReference>
<dbReference type="EC" id="2.7.11.1" evidence="1"/>
<evidence type="ECO:0000256" key="1">
    <source>
        <dbReference type="ARBA" id="ARBA00012513"/>
    </source>
</evidence>
<dbReference type="Gene3D" id="1.10.510.10">
    <property type="entry name" value="Transferase(Phosphotransferase) domain 1"/>
    <property type="match status" value="1"/>
</dbReference>
<dbReference type="PANTHER" id="PTHR43289:SF6">
    <property type="entry name" value="SERINE_THREONINE-PROTEIN KINASE NEKL-3"/>
    <property type="match status" value="1"/>
</dbReference>
<dbReference type="InterPro" id="IPR011009">
    <property type="entry name" value="Kinase-like_dom_sf"/>
</dbReference>
<evidence type="ECO:0000256" key="2">
    <source>
        <dbReference type="ARBA" id="ARBA00022527"/>
    </source>
</evidence>
<dbReference type="SUPFAM" id="SSF56112">
    <property type="entry name" value="Protein kinase-like (PK-like)"/>
    <property type="match status" value="1"/>
</dbReference>
<protein>
    <recommendedName>
        <fullName evidence="1">non-specific serine/threonine protein kinase</fullName>
        <ecNumber evidence="1">2.7.11.1</ecNumber>
    </recommendedName>
</protein>
<evidence type="ECO:0000256" key="6">
    <source>
        <dbReference type="ARBA" id="ARBA00022840"/>
    </source>
</evidence>
<evidence type="ECO:0000256" key="7">
    <source>
        <dbReference type="PROSITE-ProRule" id="PRU10141"/>
    </source>
</evidence>
<dbReference type="SMART" id="SM00220">
    <property type="entry name" value="S_TKc"/>
    <property type="match status" value="1"/>
</dbReference>
<reference evidence="9 10" key="2">
    <citation type="submission" date="2015-01" db="EMBL/GenBank/DDBJ databases">
        <title>Complete genome sequence of Pyrinomonas methylaliphatogenes type strain K22T.</title>
        <authorList>
            <person name="Lee K.C.Y."/>
            <person name="Power J.F."/>
            <person name="Dunfield P.F."/>
            <person name="Morgan X.C."/>
            <person name="Huttenhower C."/>
            <person name="Stott M.B."/>
        </authorList>
    </citation>
    <scope>NUCLEOTIDE SEQUENCE [LARGE SCALE GENOMIC DNA]</scope>
    <source>
        <strain evidence="9 10">K22</strain>
    </source>
</reference>
<dbReference type="PROSITE" id="PS00108">
    <property type="entry name" value="PROTEIN_KINASE_ST"/>
    <property type="match status" value="1"/>
</dbReference>
<dbReference type="CDD" id="cd14014">
    <property type="entry name" value="STKc_PknB_like"/>
    <property type="match status" value="1"/>
</dbReference>
<dbReference type="Pfam" id="PF00069">
    <property type="entry name" value="Pkinase"/>
    <property type="match status" value="1"/>
</dbReference>
<name>A0A0B6WYP4_9BACT</name>
<evidence type="ECO:0000256" key="4">
    <source>
        <dbReference type="ARBA" id="ARBA00022741"/>
    </source>
</evidence>
<dbReference type="EMBL" id="CBXV010000004">
    <property type="protein sequence ID" value="CDM65270.1"/>
    <property type="molecule type" value="Genomic_DNA"/>
</dbReference>
<gene>
    <name evidence="9" type="ORF">PYK22_01268</name>
</gene>
<reference evidence="9 10" key="1">
    <citation type="submission" date="2013-12" db="EMBL/GenBank/DDBJ databases">
        <authorList>
            <person name="Stott M."/>
        </authorList>
    </citation>
    <scope>NUCLEOTIDE SEQUENCE [LARGE SCALE GENOMIC DNA]</scope>
    <source>
        <strain evidence="9 10">K22</strain>
    </source>
</reference>
<dbReference type="PROSITE" id="PS00107">
    <property type="entry name" value="PROTEIN_KINASE_ATP"/>
    <property type="match status" value="1"/>
</dbReference>
<dbReference type="Gene3D" id="3.30.200.20">
    <property type="entry name" value="Phosphorylase Kinase, domain 1"/>
    <property type="match status" value="1"/>
</dbReference>
<dbReference type="InterPro" id="IPR000719">
    <property type="entry name" value="Prot_kinase_dom"/>
</dbReference>
<evidence type="ECO:0000259" key="8">
    <source>
        <dbReference type="PROSITE" id="PS50011"/>
    </source>
</evidence>
<evidence type="ECO:0000313" key="10">
    <source>
        <dbReference type="Proteomes" id="UP000031518"/>
    </source>
</evidence>
<dbReference type="OrthoDB" id="111294at2"/>
<dbReference type="PROSITE" id="PS50011">
    <property type="entry name" value="PROTEIN_KINASE_DOM"/>
    <property type="match status" value="1"/>
</dbReference>
<sequence>MSGTVIGNYRIICKLGEGGMGQVFRAIDVTLQREVAIKILHPYLTQDEAMLQRFRAEAITLAKLNHPNIALLYSFIEHGDECFMVMEYVPGETLESLLRRCGALPLRQALELFCQVLRGFEHAHAKSVIHRDIKPSNVMLREDGQVKITDFGIARVLGATKLTRTGRLIGTPEYMSPEQIQGREQDARSDIYSLGILLYEMVTGRVPFSGASDFEIMRAQLDSSSPSARDLIAGLPSEVETSIRKALEKDPEARFQSVEQFRQTLEPVIERLPATGQRILPQTPTVPETRIVNSPDGVILKETRLADRTGAEAASLPFATTNARQD</sequence>
<keyword evidence="3" id="KW-0808">Transferase</keyword>
<keyword evidence="2 9" id="KW-0723">Serine/threonine-protein kinase</keyword>
<evidence type="ECO:0000256" key="3">
    <source>
        <dbReference type="ARBA" id="ARBA00022679"/>
    </source>
</evidence>
<dbReference type="GO" id="GO:0005524">
    <property type="term" value="F:ATP binding"/>
    <property type="evidence" value="ECO:0007669"/>
    <property type="project" value="UniProtKB-UniRule"/>
</dbReference>
<feature type="binding site" evidence="7">
    <location>
        <position position="38"/>
    </location>
    <ligand>
        <name>ATP</name>
        <dbReference type="ChEBI" id="CHEBI:30616"/>
    </ligand>
</feature>
<keyword evidence="4 7" id="KW-0547">Nucleotide-binding</keyword>
<feature type="domain" description="Protein kinase" evidence="8">
    <location>
        <begin position="9"/>
        <end position="269"/>
    </location>
</feature>
<keyword evidence="10" id="KW-1185">Reference proteome</keyword>
<keyword evidence="6 7" id="KW-0067">ATP-binding</keyword>
<evidence type="ECO:0000313" key="9">
    <source>
        <dbReference type="EMBL" id="CDM65270.1"/>
    </source>
</evidence>
<dbReference type="InterPro" id="IPR008271">
    <property type="entry name" value="Ser/Thr_kinase_AS"/>
</dbReference>
<dbReference type="Proteomes" id="UP000031518">
    <property type="component" value="Unassembled WGS sequence"/>
</dbReference>
<dbReference type="AlphaFoldDB" id="A0A0B6WYP4"/>
<organism evidence="9 10">
    <name type="scientific">Pyrinomonas methylaliphatogenes</name>
    <dbReference type="NCBI Taxonomy" id="454194"/>
    <lineage>
        <taxon>Bacteria</taxon>
        <taxon>Pseudomonadati</taxon>
        <taxon>Acidobacteriota</taxon>
        <taxon>Blastocatellia</taxon>
        <taxon>Blastocatellales</taxon>
        <taxon>Pyrinomonadaceae</taxon>
        <taxon>Pyrinomonas</taxon>
    </lineage>
</organism>
<dbReference type="RefSeq" id="WP_060635404.1">
    <property type="nucleotide sequence ID" value="NZ_CBXV010000004.1"/>
</dbReference>
<dbReference type="STRING" id="454194.PYK22_01268"/>
<dbReference type="GO" id="GO:0004674">
    <property type="term" value="F:protein serine/threonine kinase activity"/>
    <property type="evidence" value="ECO:0007669"/>
    <property type="project" value="UniProtKB-KW"/>
</dbReference>
<dbReference type="PANTHER" id="PTHR43289">
    <property type="entry name" value="MITOGEN-ACTIVATED PROTEIN KINASE KINASE KINASE 20-RELATED"/>
    <property type="match status" value="1"/>
</dbReference>